<dbReference type="EMBL" id="MK797984">
    <property type="protein sequence ID" value="QCG76224.1"/>
    <property type="molecule type" value="Genomic_DNA"/>
</dbReference>
<evidence type="ECO:0000313" key="2">
    <source>
        <dbReference type="Proteomes" id="UP000316733"/>
    </source>
</evidence>
<reference evidence="2" key="1">
    <citation type="journal article" date="2020" name="bioRxiv">
        <title>Integrative omics analysis of Pseudomonas aeruginosa virus PA5oct highlights the molecular complexity of jumbo phages.</title>
        <authorList>
            <person name="Lood C."/>
            <person name="Danis-Wlodarczyk K."/>
            <person name="Blasdel B.G."/>
            <person name="Jang H.B."/>
            <person name="Vandenheuvel D."/>
            <person name="Briers Y."/>
            <person name="Noben J.-P."/>
            <person name="van Noort V."/>
            <person name="Drulis-Kawa Z."/>
            <person name="Lavigne R."/>
        </authorList>
    </citation>
    <scope>NUCLEOTIDE SEQUENCE [LARGE SCALE GENOMIC DNA]</scope>
</reference>
<evidence type="ECO:0000313" key="1">
    <source>
        <dbReference type="EMBL" id="QCG76224.1"/>
    </source>
</evidence>
<name>A0A4Y1LV54_9CAUD</name>
<gene>
    <name evidence="1" type="ORF">EST35_0343</name>
</gene>
<accession>A0A4Y1LV54</accession>
<organism evidence="1 2">
    <name type="scientific">Pseudomonas phage vB_PaeM_PA5oct</name>
    <dbReference type="NCBI Taxonomy" id="2163605"/>
    <lineage>
        <taxon>Viruses</taxon>
        <taxon>Duplodnaviria</taxon>
        <taxon>Heunggongvirae</taxon>
        <taxon>Uroviricota</taxon>
        <taxon>Caudoviricetes</taxon>
        <taxon>Arenbergviridae</taxon>
        <taxon>Wroclawvirus</taxon>
        <taxon>Wroclawvirus PA5oct</taxon>
    </lineage>
</organism>
<dbReference type="Proteomes" id="UP000316733">
    <property type="component" value="Segment"/>
</dbReference>
<keyword evidence="2" id="KW-1185">Reference proteome</keyword>
<protein>
    <submittedName>
        <fullName evidence="1">Uncharacterized protein</fullName>
    </submittedName>
</protein>
<sequence length="79" mass="8912">MQEIKEALEVKGINIISIEETMDNITLKCRCKDTSEMIEKVIEDVVISALDIYGKFCHVSATQHFNIGEDALTLVLEKL</sequence>
<proteinExistence type="predicted"/>